<keyword evidence="2" id="KW-1185">Reference proteome</keyword>
<sequence>MTKAEPTPFAAEGPCRAGVRSALCLQGWPWHDADRAASEVVGAALRIVGTVRPTWQQGQPEWTQDGIMAVEYVCCRNCSRPLEAGHYKFCSSTCLQAYRWRHDGRWLDEHYLAQRAAAKAARLERRPIFACEHCGTGFKSKYDRQKFCCASCAQLAQKVYCASVS</sequence>
<reference evidence="1 2" key="1">
    <citation type="submission" date="2023-07" db="EMBL/GenBank/DDBJ databases">
        <title>Genomic Encyclopedia of Type Strains, Phase IV (KMG-IV): sequencing the most valuable type-strain genomes for metagenomic binning, comparative biology and taxonomic classification.</title>
        <authorList>
            <person name="Goeker M."/>
        </authorList>
    </citation>
    <scope>NUCLEOTIDE SEQUENCE [LARGE SCALE GENOMIC DNA]</scope>
    <source>
        <strain evidence="1 2">DSM 1277</strain>
    </source>
</reference>
<organism evidence="1 2">
    <name type="scientific">Ancylobacter vacuolatus</name>
    <dbReference type="NCBI Taxonomy" id="223389"/>
    <lineage>
        <taxon>Bacteria</taxon>
        <taxon>Pseudomonadati</taxon>
        <taxon>Pseudomonadota</taxon>
        <taxon>Alphaproteobacteria</taxon>
        <taxon>Hyphomicrobiales</taxon>
        <taxon>Xanthobacteraceae</taxon>
        <taxon>Ancylobacter</taxon>
    </lineage>
</organism>
<dbReference type="EMBL" id="JAUSUH010000004">
    <property type="protein sequence ID" value="MDQ0347868.1"/>
    <property type="molecule type" value="Genomic_DNA"/>
</dbReference>
<dbReference type="RefSeq" id="WP_307060570.1">
    <property type="nucleotide sequence ID" value="NZ_JAUSUH010000004.1"/>
</dbReference>
<dbReference type="Proteomes" id="UP001238467">
    <property type="component" value="Unassembled WGS sequence"/>
</dbReference>
<evidence type="ECO:0000313" key="2">
    <source>
        <dbReference type="Proteomes" id="UP001238467"/>
    </source>
</evidence>
<comment type="caution">
    <text evidence="1">The sequence shown here is derived from an EMBL/GenBank/DDBJ whole genome shotgun (WGS) entry which is preliminary data.</text>
</comment>
<protein>
    <submittedName>
        <fullName evidence="1">Endogenous inhibitor of DNA gyrase (YacG/DUF329 family)</fullName>
    </submittedName>
</protein>
<evidence type="ECO:0000313" key="1">
    <source>
        <dbReference type="EMBL" id="MDQ0347868.1"/>
    </source>
</evidence>
<proteinExistence type="predicted"/>
<name>A0ABU0DHG1_9HYPH</name>
<accession>A0ABU0DHG1</accession>
<gene>
    <name evidence="1" type="ORF">J2S76_002295</name>
</gene>